<keyword evidence="2" id="KW-1185">Reference proteome</keyword>
<proteinExistence type="predicted"/>
<protein>
    <submittedName>
        <fullName evidence="1">Uncharacterized protein</fullName>
    </submittedName>
</protein>
<sequence length="114" mass="12728">MAAIDAAMRSDEAVRLLKDELLLPGAPDVYAMSVVSKASVQEIYKKRFRRPGFRPEKVIGWDRLLCDVDKCRGEILRLIAFSGRYHMFNIWLDGDASSLVAVTVGLHKGSMASE</sequence>
<name>A0A4R4YBN6_9PSEU</name>
<dbReference type="AlphaFoldDB" id="A0A4R4YBN6"/>
<gene>
    <name evidence="1" type="ORF">E1288_33215</name>
</gene>
<accession>A0A4R4YBN6</accession>
<organism evidence="1 2">
    <name type="scientific">Saccharopolyspora elongata</name>
    <dbReference type="NCBI Taxonomy" id="2530387"/>
    <lineage>
        <taxon>Bacteria</taxon>
        <taxon>Bacillati</taxon>
        <taxon>Actinomycetota</taxon>
        <taxon>Actinomycetes</taxon>
        <taxon>Pseudonocardiales</taxon>
        <taxon>Pseudonocardiaceae</taxon>
        <taxon>Saccharopolyspora</taxon>
    </lineage>
</organism>
<reference evidence="1 2" key="1">
    <citation type="submission" date="2019-03" db="EMBL/GenBank/DDBJ databases">
        <title>Draft genome sequences of novel Actinobacteria.</title>
        <authorList>
            <person name="Sahin N."/>
            <person name="Ay H."/>
            <person name="Saygin H."/>
        </authorList>
    </citation>
    <scope>NUCLEOTIDE SEQUENCE [LARGE SCALE GENOMIC DNA]</scope>
    <source>
        <strain evidence="1 2">7K502</strain>
    </source>
</reference>
<dbReference type="RefSeq" id="WP_132492331.1">
    <property type="nucleotide sequence ID" value="NZ_SMKW01000060.1"/>
</dbReference>
<dbReference type="EMBL" id="SMKW01000060">
    <property type="protein sequence ID" value="TDD41274.1"/>
    <property type="molecule type" value="Genomic_DNA"/>
</dbReference>
<evidence type="ECO:0000313" key="2">
    <source>
        <dbReference type="Proteomes" id="UP000294947"/>
    </source>
</evidence>
<dbReference type="Proteomes" id="UP000294947">
    <property type="component" value="Unassembled WGS sequence"/>
</dbReference>
<evidence type="ECO:0000313" key="1">
    <source>
        <dbReference type="EMBL" id="TDD41274.1"/>
    </source>
</evidence>
<comment type="caution">
    <text evidence="1">The sequence shown here is derived from an EMBL/GenBank/DDBJ whole genome shotgun (WGS) entry which is preliminary data.</text>
</comment>